<reference evidence="2" key="1">
    <citation type="submission" date="2017-01" db="EMBL/GenBank/DDBJ databases">
        <title>Comparative genomics of anhydrobiosis in the tardigrade Hypsibius dujardini.</title>
        <authorList>
            <person name="Yoshida Y."/>
            <person name="Koutsovoulos G."/>
            <person name="Laetsch D."/>
            <person name="Stevens L."/>
            <person name="Kumar S."/>
            <person name="Horikawa D."/>
            <person name="Ishino K."/>
            <person name="Komine S."/>
            <person name="Tomita M."/>
            <person name="Blaxter M."/>
            <person name="Arakawa K."/>
        </authorList>
    </citation>
    <scope>NUCLEOTIDE SEQUENCE [LARGE SCALE GENOMIC DNA]</scope>
    <source>
        <strain evidence="2">Z151</strain>
    </source>
</reference>
<dbReference type="EMBL" id="MTYJ01000007">
    <property type="protein sequence ID" value="OQV24415.1"/>
    <property type="molecule type" value="Genomic_DNA"/>
</dbReference>
<dbReference type="Proteomes" id="UP000192578">
    <property type="component" value="Unassembled WGS sequence"/>
</dbReference>
<organism evidence="1 2">
    <name type="scientific">Hypsibius exemplaris</name>
    <name type="common">Freshwater tardigrade</name>
    <dbReference type="NCBI Taxonomy" id="2072580"/>
    <lineage>
        <taxon>Eukaryota</taxon>
        <taxon>Metazoa</taxon>
        <taxon>Ecdysozoa</taxon>
        <taxon>Tardigrada</taxon>
        <taxon>Eutardigrada</taxon>
        <taxon>Parachela</taxon>
        <taxon>Hypsibioidea</taxon>
        <taxon>Hypsibiidae</taxon>
        <taxon>Hypsibius</taxon>
    </lineage>
</organism>
<protein>
    <submittedName>
        <fullName evidence="1">Uncharacterized protein</fullName>
    </submittedName>
</protein>
<proteinExistence type="predicted"/>
<sequence length="82" mass="8788">MSVGSATVVCSNVQCEAEACDENGAHWFVTITDRTGSDRTGANLIEIDGAKVSLSDCSPQSESSVPEDFYVDALVMQRNKRS</sequence>
<name>A0A1W0XA56_HYPEX</name>
<evidence type="ECO:0000313" key="1">
    <source>
        <dbReference type="EMBL" id="OQV24415.1"/>
    </source>
</evidence>
<keyword evidence="2" id="KW-1185">Reference proteome</keyword>
<evidence type="ECO:0000313" key="2">
    <source>
        <dbReference type="Proteomes" id="UP000192578"/>
    </source>
</evidence>
<gene>
    <name evidence="1" type="ORF">BV898_01947</name>
</gene>
<dbReference type="AlphaFoldDB" id="A0A1W0XA56"/>
<comment type="caution">
    <text evidence="1">The sequence shown here is derived from an EMBL/GenBank/DDBJ whole genome shotgun (WGS) entry which is preliminary data.</text>
</comment>
<accession>A0A1W0XA56</accession>